<evidence type="ECO:0000313" key="3">
    <source>
        <dbReference type="Proteomes" id="UP000231098"/>
    </source>
</evidence>
<feature type="transmembrane region" description="Helical" evidence="1">
    <location>
        <begin position="34"/>
        <end position="60"/>
    </location>
</feature>
<evidence type="ECO:0000313" key="2">
    <source>
        <dbReference type="EMBL" id="PIS21718.1"/>
    </source>
</evidence>
<comment type="caution">
    <text evidence="2">The sequence shown here is derived from an EMBL/GenBank/DDBJ whole genome shotgun (WGS) entry which is preliminary data.</text>
</comment>
<accession>A0A2H0XC89</accession>
<evidence type="ECO:0000256" key="1">
    <source>
        <dbReference type="SAM" id="Phobius"/>
    </source>
</evidence>
<dbReference type="EMBL" id="PEYV01000023">
    <property type="protein sequence ID" value="PIS21718.1"/>
    <property type="molecule type" value="Genomic_DNA"/>
</dbReference>
<proteinExistence type="predicted"/>
<feature type="transmembrane region" description="Helical" evidence="1">
    <location>
        <begin position="98"/>
        <end position="120"/>
    </location>
</feature>
<dbReference type="Proteomes" id="UP000231098">
    <property type="component" value="Unassembled WGS sequence"/>
</dbReference>
<feature type="transmembrane region" description="Helical" evidence="1">
    <location>
        <begin position="12"/>
        <end position="28"/>
    </location>
</feature>
<keyword evidence="1" id="KW-0472">Membrane</keyword>
<reference evidence="3" key="1">
    <citation type="submission" date="2017-09" db="EMBL/GenBank/DDBJ databases">
        <title>Depth-based differentiation of microbial function through sediment-hosted aquifers and enrichment of novel symbionts in the deep terrestrial subsurface.</title>
        <authorList>
            <person name="Probst A.J."/>
            <person name="Ladd B."/>
            <person name="Jarett J.K."/>
            <person name="Geller-Mcgrath D.E."/>
            <person name="Sieber C.M.K."/>
            <person name="Emerson J.B."/>
            <person name="Anantharaman K."/>
            <person name="Thomas B.C."/>
            <person name="Malmstrom R."/>
            <person name="Stieglmeier M."/>
            <person name="Klingl A."/>
            <person name="Woyke T."/>
            <person name="Ryan C.M."/>
            <person name="Banfield J.F."/>
        </authorList>
    </citation>
    <scope>NUCLEOTIDE SEQUENCE [LARGE SCALE GENOMIC DNA]</scope>
</reference>
<sequence>MIKKLLEFYKSPLLLSLALSVVLITARLESKVPYIIFIFLGALLGTFLLEVDRLLTFLVFEPKSTLSLEFKSLIKERNFEGALTFFEKQKPVNGGKTLLKSAVFQVILAVLSLYICMTTINPFAPALTLSALSQSFYYQLRDYQEKSDISDWFLVLKERPTKNFYLGYFIVLGLVFVASLLSVV</sequence>
<keyword evidence="1" id="KW-1133">Transmembrane helix</keyword>
<organism evidence="2 3">
    <name type="scientific">candidate division WWE3 bacterium CG08_land_8_20_14_0_20_41_15</name>
    <dbReference type="NCBI Taxonomy" id="1975086"/>
    <lineage>
        <taxon>Bacteria</taxon>
        <taxon>Katanobacteria</taxon>
    </lineage>
</organism>
<protein>
    <submittedName>
        <fullName evidence="2">Uncharacterized protein</fullName>
    </submittedName>
</protein>
<keyword evidence="1" id="KW-0812">Transmembrane</keyword>
<name>A0A2H0XC89_UNCKA</name>
<dbReference type="AlphaFoldDB" id="A0A2H0XC89"/>
<gene>
    <name evidence="2" type="ORF">COT51_01200</name>
</gene>
<feature type="transmembrane region" description="Helical" evidence="1">
    <location>
        <begin position="164"/>
        <end position="183"/>
    </location>
</feature>